<dbReference type="OMA" id="YLIYVEP"/>
<gene>
    <name evidence="1" type="ORF">LR48_Vigan661s001200</name>
</gene>
<reference evidence="2" key="1">
    <citation type="journal article" date="2015" name="Proc. Natl. Acad. Sci. U.S.A.">
        <title>Genome sequencing of adzuki bean (Vigna angularis) provides insight into high starch and low fat accumulation and domestication.</title>
        <authorList>
            <person name="Yang K."/>
            <person name="Tian Z."/>
            <person name="Chen C."/>
            <person name="Luo L."/>
            <person name="Zhao B."/>
            <person name="Wang Z."/>
            <person name="Yu L."/>
            <person name="Li Y."/>
            <person name="Sun Y."/>
            <person name="Li W."/>
            <person name="Chen Y."/>
            <person name="Li Y."/>
            <person name="Zhang Y."/>
            <person name="Ai D."/>
            <person name="Zhao J."/>
            <person name="Shang C."/>
            <person name="Ma Y."/>
            <person name="Wu B."/>
            <person name="Wang M."/>
            <person name="Gao L."/>
            <person name="Sun D."/>
            <person name="Zhang P."/>
            <person name="Guo F."/>
            <person name="Wang W."/>
            <person name="Li Y."/>
            <person name="Wang J."/>
            <person name="Varshney R.K."/>
            <person name="Wang J."/>
            <person name="Ling H.Q."/>
            <person name="Wan P."/>
        </authorList>
    </citation>
    <scope>NUCLEOTIDE SEQUENCE</scope>
    <source>
        <strain evidence="2">cv. Jingnong 6</strain>
    </source>
</reference>
<dbReference type="EMBL" id="KQ258482">
    <property type="protein sequence ID" value="KOM29375.1"/>
    <property type="molecule type" value="Genomic_DNA"/>
</dbReference>
<name>A0A0L9TFH8_PHAAN</name>
<evidence type="ECO:0000313" key="2">
    <source>
        <dbReference type="Proteomes" id="UP000053144"/>
    </source>
</evidence>
<evidence type="ECO:0000313" key="1">
    <source>
        <dbReference type="EMBL" id="KOM29375.1"/>
    </source>
</evidence>
<sequence>MCHVHYSSPANITSDGLKNLLVINHTKGTIQLYKRSAIALFEDEDWERVVSNIEPGNKVEVVVIFGSRLNVNHTKVYVTYEPND</sequence>
<protein>
    <submittedName>
        <fullName evidence="1">Uncharacterized protein</fullName>
    </submittedName>
</protein>
<organism evidence="1 2">
    <name type="scientific">Phaseolus angularis</name>
    <name type="common">Azuki bean</name>
    <name type="synonym">Vigna angularis</name>
    <dbReference type="NCBI Taxonomy" id="3914"/>
    <lineage>
        <taxon>Eukaryota</taxon>
        <taxon>Viridiplantae</taxon>
        <taxon>Streptophyta</taxon>
        <taxon>Embryophyta</taxon>
        <taxon>Tracheophyta</taxon>
        <taxon>Spermatophyta</taxon>
        <taxon>Magnoliopsida</taxon>
        <taxon>eudicotyledons</taxon>
        <taxon>Gunneridae</taxon>
        <taxon>Pentapetalae</taxon>
        <taxon>rosids</taxon>
        <taxon>fabids</taxon>
        <taxon>Fabales</taxon>
        <taxon>Fabaceae</taxon>
        <taxon>Papilionoideae</taxon>
        <taxon>50 kb inversion clade</taxon>
        <taxon>NPAAA clade</taxon>
        <taxon>indigoferoid/millettioid clade</taxon>
        <taxon>Phaseoleae</taxon>
        <taxon>Vigna</taxon>
    </lineage>
</organism>
<proteinExistence type="predicted"/>
<accession>A0A0L9TFH8</accession>
<dbReference type="AlphaFoldDB" id="A0A0L9TFH8"/>
<dbReference type="Gramene" id="KOM29375">
    <property type="protein sequence ID" value="KOM29375"/>
    <property type="gene ID" value="LR48_Vigan661s001200"/>
</dbReference>
<dbReference type="Proteomes" id="UP000053144">
    <property type="component" value="Unassembled WGS sequence"/>
</dbReference>